<sequence length="109" mass="11887">MSPDGHGAMTALPKTCIGTTPFSIEAFESHQKPGSFCSALNEMFEAPNFVCLHKRCTSVIIWGEVGKDFGLLGVLFEPRHELEFAKASILGMNMCARNISINHMVSVAQ</sequence>
<keyword evidence="2" id="KW-1185">Reference proteome</keyword>
<comment type="caution">
    <text evidence="1">The sequence shown here is derived from an EMBL/GenBank/DDBJ whole genome shotgun (WGS) entry which is preliminary data.</text>
</comment>
<proteinExistence type="predicted"/>
<accession>A0ABQ7H9W9</accession>
<reference evidence="1" key="1">
    <citation type="submission" date="2017-08" db="EMBL/GenBank/DDBJ databases">
        <authorList>
            <person name="Polle J.E."/>
            <person name="Barry K."/>
            <person name="Cushman J."/>
            <person name="Schmutz J."/>
            <person name="Tran D."/>
            <person name="Hathwaick L.T."/>
            <person name="Yim W.C."/>
            <person name="Jenkins J."/>
            <person name="Mckie-Krisberg Z.M."/>
            <person name="Prochnik S."/>
            <person name="Lindquist E."/>
            <person name="Dockter R.B."/>
            <person name="Adam C."/>
            <person name="Molina H."/>
            <person name="Bunkerborg J."/>
            <person name="Jin E."/>
            <person name="Buchheim M."/>
            <person name="Magnuson J."/>
        </authorList>
    </citation>
    <scope>NUCLEOTIDE SEQUENCE</scope>
    <source>
        <strain evidence="1">CCAP 19/18</strain>
    </source>
</reference>
<evidence type="ECO:0000313" key="1">
    <source>
        <dbReference type="EMBL" id="KAF5843651.1"/>
    </source>
</evidence>
<dbReference type="EMBL" id="MU069439">
    <property type="protein sequence ID" value="KAF5843651.1"/>
    <property type="molecule type" value="Genomic_DNA"/>
</dbReference>
<evidence type="ECO:0000313" key="2">
    <source>
        <dbReference type="Proteomes" id="UP000815325"/>
    </source>
</evidence>
<organism evidence="1 2">
    <name type="scientific">Dunaliella salina</name>
    <name type="common">Green alga</name>
    <name type="synonym">Protococcus salinus</name>
    <dbReference type="NCBI Taxonomy" id="3046"/>
    <lineage>
        <taxon>Eukaryota</taxon>
        <taxon>Viridiplantae</taxon>
        <taxon>Chlorophyta</taxon>
        <taxon>core chlorophytes</taxon>
        <taxon>Chlorophyceae</taxon>
        <taxon>CS clade</taxon>
        <taxon>Chlamydomonadales</taxon>
        <taxon>Dunaliellaceae</taxon>
        <taxon>Dunaliella</taxon>
    </lineage>
</organism>
<dbReference type="Proteomes" id="UP000815325">
    <property type="component" value="Unassembled WGS sequence"/>
</dbReference>
<name>A0ABQ7H9W9_DUNSA</name>
<protein>
    <submittedName>
        <fullName evidence="1">Uncharacterized protein</fullName>
    </submittedName>
</protein>
<gene>
    <name evidence="1" type="ORF">DUNSADRAFT_10826</name>
</gene>